<evidence type="ECO:0000313" key="13">
    <source>
        <dbReference type="Proteomes" id="UP001212997"/>
    </source>
</evidence>
<dbReference type="PROSITE" id="PS51462">
    <property type="entry name" value="NUDIX"/>
    <property type="match status" value="1"/>
</dbReference>
<dbReference type="InterPro" id="IPR049734">
    <property type="entry name" value="NudC-like_C"/>
</dbReference>
<dbReference type="Gene3D" id="3.90.79.20">
    <property type="match status" value="1"/>
</dbReference>
<comment type="similarity">
    <text evidence="3">Belongs to the Nudix hydrolase family. NudC subfamily.</text>
</comment>
<dbReference type="Pfam" id="PF00293">
    <property type="entry name" value="NUDIX"/>
    <property type="match status" value="1"/>
</dbReference>
<evidence type="ECO:0000256" key="1">
    <source>
        <dbReference type="ARBA" id="ARBA00001946"/>
    </source>
</evidence>
<keyword evidence="13" id="KW-1185">Reference proteome</keyword>
<comment type="cofactor">
    <cofactor evidence="2">
        <name>Zn(2+)</name>
        <dbReference type="ChEBI" id="CHEBI:29105"/>
    </cofactor>
</comment>
<evidence type="ECO:0000256" key="6">
    <source>
        <dbReference type="ARBA" id="ARBA00022801"/>
    </source>
</evidence>
<dbReference type="InterPro" id="IPR015797">
    <property type="entry name" value="NUDIX_hydrolase-like_dom_sf"/>
</dbReference>
<keyword evidence="8" id="KW-0520">NAD</keyword>
<protein>
    <recommendedName>
        <fullName evidence="4">NAD(+) diphosphatase</fullName>
        <ecNumber evidence="4">3.6.1.22</ecNumber>
    </recommendedName>
</protein>
<feature type="region of interest" description="Disordered" evidence="10">
    <location>
        <begin position="54"/>
        <end position="74"/>
    </location>
</feature>
<sequence length="467" mass="50195">MTDRSVVPVNFFEGGYLNRLSWLRSSHVFLNAIVVSPSTRWVLFKEGKPLVASNAPPLSDPIQSPDPDAPKGSRTRYLARLPTSEVRSLLGSEPFFSQGKVEGTLAESDDPVLEAARIRGPPIVFLGLHQDTTSEQALPSSDFSAKSDALAVAARIQGTAFFSLDVSDIPDDVLEVTLQETGLGKSGAKLAFTDARLAMGTYDYFDAAVVASARGLVDWNARNKFCPACGSPVYSLWAGWKLSCSSLLPWADNMGRKPCPSGRGIQNFAHPRTDAVVIVVVVNEANDKILLGRNRKWPGMFYSAMAGFIEPGESLEDAVKRELWEEAAVKVWAGSFVAQPFPANLMVGFYAIADPAIPTRTDLDNELADARWYTRDEILAVLAHPDGTKIGSRDPTKPLPKPDSSAAGALAGDDASKSNGTSDPDTPPQGPPFRLPPLSAIAGVLVSDWAFGKVVIGESRQLKKGNL</sequence>
<dbReference type="InterPro" id="IPR015375">
    <property type="entry name" value="NADH_PPase-like_N"/>
</dbReference>
<evidence type="ECO:0000256" key="10">
    <source>
        <dbReference type="SAM" id="MobiDB-lite"/>
    </source>
</evidence>
<evidence type="ECO:0000256" key="3">
    <source>
        <dbReference type="ARBA" id="ARBA00009595"/>
    </source>
</evidence>
<dbReference type="EC" id="3.6.1.22" evidence="4"/>
<evidence type="ECO:0000259" key="11">
    <source>
        <dbReference type="PROSITE" id="PS51462"/>
    </source>
</evidence>
<feature type="domain" description="Nudix hydrolase" evidence="11">
    <location>
        <begin position="271"/>
        <end position="398"/>
    </location>
</feature>
<dbReference type="EMBL" id="JANAWD010000015">
    <property type="protein sequence ID" value="KAJ3491250.1"/>
    <property type="molecule type" value="Genomic_DNA"/>
</dbReference>
<keyword evidence="7" id="KW-0460">Magnesium</keyword>
<reference evidence="12" key="1">
    <citation type="submission" date="2022-07" db="EMBL/GenBank/DDBJ databases">
        <title>Genome Sequence of Physisporinus lineatus.</title>
        <authorList>
            <person name="Buettner E."/>
        </authorList>
    </citation>
    <scope>NUCLEOTIDE SEQUENCE</scope>
    <source>
        <strain evidence="12">VT162</strain>
    </source>
</reference>
<evidence type="ECO:0000256" key="8">
    <source>
        <dbReference type="ARBA" id="ARBA00023027"/>
    </source>
</evidence>
<proteinExistence type="inferred from homology"/>
<dbReference type="PANTHER" id="PTHR42904">
    <property type="entry name" value="NUDIX HYDROLASE, NUDC SUBFAMILY"/>
    <property type="match status" value="1"/>
</dbReference>
<dbReference type="InterPro" id="IPR050241">
    <property type="entry name" value="NAD-cap_RNA_hydrolase_NudC"/>
</dbReference>
<dbReference type="PANTHER" id="PTHR42904:SF6">
    <property type="entry name" value="NAD-CAPPED RNA HYDROLASE NUDT12"/>
    <property type="match status" value="1"/>
</dbReference>
<organism evidence="12 13">
    <name type="scientific">Meripilus lineatus</name>
    <dbReference type="NCBI Taxonomy" id="2056292"/>
    <lineage>
        <taxon>Eukaryota</taxon>
        <taxon>Fungi</taxon>
        <taxon>Dikarya</taxon>
        <taxon>Basidiomycota</taxon>
        <taxon>Agaricomycotina</taxon>
        <taxon>Agaricomycetes</taxon>
        <taxon>Polyporales</taxon>
        <taxon>Meripilaceae</taxon>
        <taxon>Meripilus</taxon>
    </lineage>
</organism>
<dbReference type="GO" id="GO:0035529">
    <property type="term" value="F:NADH pyrophosphatase activity"/>
    <property type="evidence" value="ECO:0007669"/>
    <property type="project" value="TreeGrafter"/>
</dbReference>
<evidence type="ECO:0000256" key="2">
    <source>
        <dbReference type="ARBA" id="ARBA00001947"/>
    </source>
</evidence>
<dbReference type="GO" id="GO:0046872">
    <property type="term" value="F:metal ion binding"/>
    <property type="evidence" value="ECO:0007669"/>
    <property type="project" value="UniProtKB-KW"/>
</dbReference>
<dbReference type="Gene3D" id="3.90.79.10">
    <property type="entry name" value="Nucleoside Triphosphate Pyrophosphohydrolase"/>
    <property type="match status" value="1"/>
</dbReference>
<keyword evidence="5" id="KW-0479">Metal-binding</keyword>
<feature type="compositionally biased region" description="Low complexity" evidence="10">
    <location>
        <begin position="403"/>
        <end position="413"/>
    </location>
</feature>
<evidence type="ECO:0000256" key="9">
    <source>
        <dbReference type="ARBA" id="ARBA00023679"/>
    </source>
</evidence>
<evidence type="ECO:0000256" key="4">
    <source>
        <dbReference type="ARBA" id="ARBA00012381"/>
    </source>
</evidence>
<feature type="compositionally biased region" description="Pro residues" evidence="10">
    <location>
        <begin position="425"/>
        <end position="435"/>
    </location>
</feature>
<evidence type="ECO:0000256" key="5">
    <source>
        <dbReference type="ARBA" id="ARBA00022723"/>
    </source>
</evidence>
<dbReference type="AlphaFoldDB" id="A0AAD5VBL0"/>
<dbReference type="GO" id="GO:0006742">
    <property type="term" value="P:NADP+ catabolic process"/>
    <property type="evidence" value="ECO:0007669"/>
    <property type="project" value="TreeGrafter"/>
</dbReference>
<evidence type="ECO:0000313" key="12">
    <source>
        <dbReference type="EMBL" id="KAJ3491250.1"/>
    </source>
</evidence>
<comment type="catalytic activity">
    <reaction evidence="9">
        <text>a 5'-end NAD(+)-phospho-ribonucleoside in mRNA + H2O = a 5'-end phospho-adenosine-phospho-ribonucleoside in mRNA + beta-nicotinamide D-ribonucleotide + 2 H(+)</text>
        <dbReference type="Rhea" id="RHEA:60876"/>
        <dbReference type="Rhea" id="RHEA-COMP:15698"/>
        <dbReference type="Rhea" id="RHEA-COMP:15719"/>
        <dbReference type="ChEBI" id="CHEBI:14649"/>
        <dbReference type="ChEBI" id="CHEBI:15377"/>
        <dbReference type="ChEBI" id="CHEBI:15378"/>
        <dbReference type="ChEBI" id="CHEBI:144029"/>
        <dbReference type="ChEBI" id="CHEBI:144051"/>
    </reaction>
    <physiologicalReaction direction="left-to-right" evidence="9">
        <dbReference type="Rhea" id="RHEA:60877"/>
    </physiologicalReaction>
</comment>
<evidence type="ECO:0000256" key="7">
    <source>
        <dbReference type="ARBA" id="ARBA00022842"/>
    </source>
</evidence>
<gene>
    <name evidence="12" type="ORF">NLI96_g857</name>
</gene>
<feature type="region of interest" description="Disordered" evidence="10">
    <location>
        <begin position="386"/>
        <end position="437"/>
    </location>
</feature>
<dbReference type="Pfam" id="PF09296">
    <property type="entry name" value="NUDIX-like"/>
    <property type="match status" value="1"/>
</dbReference>
<comment type="caution">
    <text evidence="12">The sequence shown here is derived from an EMBL/GenBank/DDBJ whole genome shotgun (WGS) entry which is preliminary data.</text>
</comment>
<dbReference type="CDD" id="cd03429">
    <property type="entry name" value="NUDIX_NADH_pyrophosphatase_Nudt13"/>
    <property type="match status" value="1"/>
</dbReference>
<dbReference type="GO" id="GO:0019677">
    <property type="term" value="P:NAD+ catabolic process"/>
    <property type="evidence" value="ECO:0007669"/>
    <property type="project" value="TreeGrafter"/>
</dbReference>
<dbReference type="GO" id="GO:0005777">
    <property type="term" value="C:peroxisome"/>
    <property type="evidence" value="ECO:0007669"/>
    <property type="project" value="TreeGrafter"/>
</dbReference>
<dbReference type="Proteomes" id="UP001212997">
    <property type="component" value="Unassembled WGS sequence"/>
</dbReference>
<comment type="cofactor">
    <cofactor evidence="1">
        <name>Mg(2+)</name>
        <dbReference type="ChEBI" id="CHEBI:18420"/>
    </cofactor>
</comment>
<keyword evidence="6" id="KW-0378">Hydrolase</keyword>
<dbReference type="GO" id="GO:0005829">
    <property type="term" value="C:cytosol"/>
    <property type="evidence" value="ECO:0007669"/>
    <property type="project" value="TreeGrafter"/>
</dbReference>
<name>A0AAD5VBL0_9APHY</name>
<dbReference type="SUPFAM" id="SSF55811">
    <property type="entry name" value="Nudix"/>
    <property type="match status" value="1"/>
</dbReference>
<dbReference type="InterPro" id="IPR000086">
    <property type="entry name" value="NUDIX_hydrolase_dom"/>
</dbReference>
<accession>A0AAD5VBL0</accession>